<feature type="transmembrane region" description="Helical" evidence="6">
    <location>
        <begin position="366"/>
        <end position="387"/>
    </location>
</feature>
<dbReference type="Pfam" id="PF00083">
    <property type="entry name" value="Sugar_tr"/>
    <property type="match status" value="1"/>
</dbReference>
<keyword evidence="4 6" id="KW-0472">Membrane</keyword>
<evidence type="ECO:0000259" key="7">
    <source>
        <dbReference type="PROSITE" id="PS50850"/>
    </source>
</evidence>
<feature type="region of interest" description="Disordered" evidence="5">
    <location>
        <begin position="530"/>
        <end position="554"/>
    </location>
</feature>
<dbReference type="InterPro" id="IPR036259">
    <property type="entry name" value="MFS_trans_sf"/>
</dbReference>
<dbReference type="PROSITE" id="PS50850">
    <property type="entry name" value="MFS"/>
    <property type="match status" value="1"/>
</dbReference>
<evidence type="ECO:0000313" key="9">
    <source>
        <dbReference type="Proteomes" id="UP000193944"/>
    </source>
</evidence>
<dbReference type="InterPro" id="IPR005829">
    <property type="entry name" value="Sugar_transporter_CS"/>
</dbReference>
<evidence type="ECO:0000256" key="3">
    <source>
        <dbReference type="ARBA" id="ARBA00022989"/>
    </source>
</evidence>
<feature type="transmembrane region" description="Helical" evidence="6">
    <location>
        <begin position="175"/>
        <end position="201"/>
    </location>
</feature>
<evidence type="ECO:0000256" key="1">
    <source>
        <dbReference type="ARBA" id="ARBA00004141"/>
    </source>
</evidence>
<proteinExistence type="predicted"/>
<dbReference type="GO" id="GO:0097080">
    <property type="term" value="P:plasma membrane selenite transport"/>
    <property type="evidence" value="ECO:0007669"/>
    <property type="project" value="EnsemblFungi"/>
</dbReference>
<keyword evidence="2 6" id="KW-0812">Transmembrane</keyword>
<dbReference type="OrthoDB" id="433512at2759"/>
<feature type="transmembrane region" description="Helical" evidence="6">
    <location>
        <begin position="38"/>
        <end position="67"/>
    </location>
</feature>
<dbReference type="AlphaFoldDB" id="A0A1Y1X2W3"/>
<evidence type="ECO:0000256" key="6">
    <source>
        <dbReference type="SAM" id="Phobius"/>
    </source>
</evidence>
<feature type="domain" description="Major facilitator superfamily (MFS) profile" evidence="7">
    <location>
        <begin position="37"/>
        <end position="521"/>
    </location>
</feature>
<accession>A0A1Y1X2W3</accession>
<reference evidence="8 9" key="2">
    <citation type="submission" date="2016-08" db="EMBL/GenBank/DDBJ databases">
        <title>Pervasive Adenine N6-methylation of Active Genes in Fungi.</title>
        <authorList>
            <consortium name="DOE Joint Genome Institute"/>
            <person name="Mondo S.J."/>
            <person name="Dannebaum R.O."/>
            <person name="Kuo R.C."/>
            <person name="Labutti K."/>
            <person name="Haridas S."/>
            <person name="Kuo A."/>
            <person name="Salamov A."/>
            <person name="Ahrendt S.R."/>
            <person name="Lipzen A."/>
            <person name="Sullivan W."/>
            <person name="Andreopoulos W.B."/>
            <person name="Clum A."/>
            <person name="Lindquist E."/>
            <person name="Daum C."/>
            <person name="Ramamoorthy G.K."/>
            <person name="Gryganskyi A."/>
            <person name="Culley D."/>
            <person name="Magnuson J.K."/>
            <person name="James T.Y."/>
            <person name="O'Malley M.A."/>
            <person name="Stajich J.E."/>
            <person name="Spatafora J.W."/>
            <person name="Visel A."/>
            <person name="Grigoriev I.V."/>
        </authorList>
    </citation>
    <scope>NUCLEOTIDE SEQUENCE [LARGE SCALE GENOMIC DNA]</scope>
    <source>
        <strain evidence="8 9">S4</strain>
    </source>
</reference>
<keyword evidence="9" id="KW-1185">Reference proteome</keyword>
<evidence type="ECO:0000256" key="5">
    <source>
        <dbReference type="SAM" id="MobiDB-lite"/>
    </source>
</evidence>
<feature type="transmembrane region" description="Helical" evidence="6">
    <location>
        <begin position="87"/>
        <end position="104"/>
    </location>
</feature>
<dbReference type="CDD" id="cd17364">
    <property type="entry name" value="MFS_PhT"/>
    <property type="match status" value="1"/>
</dbReference>
<dbReference type="GO" id="GO:0006817">
    <property type="term" value="P:phosphate ion transport"/>
    <property type="evidence" value="ECO:0007669"/>
    <property type="project" value="EnsemblFungi"/>
</dbReference>
<name>A0A1Y1X2W3_9FUNG</name>
<dbReference type="Gene3D" id="1.20.1250.20">
    <property type="entry name" value="MFS general substrate transporter like domains"/>
    <property type="match status" value="2"/>
</dbReference>
<keyword evidence="3 6" id="KW-1133">Transmembrane helix</keyword>
<evidence type="ECO:0000256" key="2">
    <source>
        <dbReference type="ARBA" id="ARBA00022692"/>
    </source>
</evidence>
<organism evidence="8 9">
    <name type="scientific">Anaeromyces robustus</name>
    <dbReference type="NCBI Taxonomy" id="1754192"/>
    <lineage>
        <taxon>Eukaryota</taxon>
        <taxon>Fungi</taxon>
        <taxon>Fungi incertae sedis</taxon>
        <taxon>Chytridiomycota</taxon>
        <taxon>Chytridiomycota incertae sedis</taxon>
        <taxon>Neocallimastigomycetes</taxon>
        <taxon>Neocallimastigales</taxon>
        <taxon>Neocallimastigaceae</taxon>
        <taxon>Anaeromyces</taxon>
    </lineage>
</organism>
<dbReference type="PROSITE" id="PS00216">
    <property type="entry name" value="SUGAR_TRANSPORT_1"/>
    <property type="match status" value="1"/>
</dbReference>
<dbReference type="GO" id="GO:0005315">
    <property type="term" value="F:phosphate transmembrane transporter activity"/>
    <property type="evidence" value="ECO:0007669"/>
    <property type="project" value="EnsemblFungi"/>
</dbReference>
<evidence type="ECO:0000313" key="8">
    <source>
        <dbReference type="EMBL" id="ORX80150.1"/>
    </source>
</evidence>
<feature type="transmembrane region" description="Helical" evidence="6">
    <location>
        <begin position="424"/>
        <end position="447"/>
    </location>
</feature>
<dbReference type="PANTHER" id="PTHR24064">
    <property type="entry name" value="SOLUTE CARRIER FAMILY 22 MEMBER"/>
    <property type="match status" value="1"/>
</dbReference>
<sequence>MSKNNSSKSINEQEANNKIAALASLDEAKLSWFHIKAILISGCGFFTDAYDIFIINLVMPMIGYVYFSDGDHKNHVPNLTDGLTKGAASWGTLVGQLLFGVLGDKMGRKKNYAIVMIILIVSTIGCSLAGPSKVGWGICTMIAIWRFFLGVGIGGDYPMSAVITSEFATVNRRGFMISSVFAMQGVGILCASVLTVVLLLIFKSSINNNVDNLDTVWRICIAMGAVPSIFTLYYRITFPETPRYAMDVQGDIDAGIKSAKAAMKSNNKKNKPEENFEIEEAIANRAIEKPKIAGQVATSSWKGFKEHFGQWRYGKVLLGCALSWFLLDLAFYGLNLNQSIVLEAIGYGDNNAENQTAYDSIWNKSIGNLIIAAIGTVPGYWVAVLLIEKIGRKPIQLTGFAVIGICLAVIAIWFHKIINYSKTLFFVIYIICQFFFNFGPNMTTFVIPSEVFPTRFRTTAHGISAASGKLGAIIAAHTFSVIKDIGGKPGSNNFIQGLFGILAFMMFLGFIVSTFLPETKGKTLEELAGEETAPSMEQLNPNGSNDSIEEEDINNIIIRRD</sequence>
<dbReference type="GO" id="GO:0006797">
    <property type="term" value="P:polyphosphate metabolic process"/>
    <property type="evidence" value="ECO:0007669"/>
    <property type="project" value="EnsemblFungi"/>
</dbReference>
<dbReference type="GO" id="GO:0097079">
    <property type="term" value="F:selenite:proton symporter activity"/>
    <property type="evidence" value="ECO:0007669"/>
    <property type="project" value="EnsemblFungi"/>
</dbReference>
<feature type="transmembrane region" description="Helical" evidence="6">
    <location>
        <begin position="142"/>
        <end position="163"/>
    </location>
</feature>
<evidence type="ECO:0000256" key="4">
    <source>
        <dbReference type="ARBA" id="ARBA00023136"/>
    </source>
</evidence>
<dbReference type="Proteomes" id="UP000193944">
    <property type="component" value="Unassembled WGS sequence"/>
</dbReference>
<dbReference type="InterPro" id="IPR005828">
    <property type="entry name" value="MFS_sugar_transport-like"/>
</dbReference>
<dbReference type="STRING" id="1754192.A0A1Y1X2W3"/>
<dbReference type="GO" id="GO:0005886">
    <property type="term" value="C:plasma membrane"/>
    <property type="evidence" value="ECO:0007669"/>
    <property type="project" value="EnsemblFungi"/>
</dbReference>
<protein>
    <submittedName>
        <fullName evidence="8">Phosphate transporter</fullName>
    </submittedName>
</protein>
<feature type="transmembrane region" description="Helical" evidence="6">
    <location>
        <begin position="111"/>
        <end position="130"/>
    </location>
</feature>
<dbReference type="PROSITE" id="PS00217">
    <property type="entry name" value="SUGAR_TRANSPORT_2"/>
    <property type="match status" value="1"/>
</dbReference>
<feature type="transmembrane region" description="Helical" evidence="6">
    <location>
        <begin position="216"/>
        <end position="236"/>
    </location>
</feature>
<gene>
    <name evidence="8" type="ORF">BCR32DRAFT_327825</name>
</gene>
<comment type="caution">
    <text evidence="8">The sequence shown here is derived from an EMBL/GenBank/DDBJ whole genome shotgun (WGS) entry which is preliminary data.</text>
</comment>
<comment type="subcellular location">
    <subcellularLocation>
        <location evidence="1">Membrane</location>
        <topology evidence="1">Multi-pass membrane protein</topology>
    </subcellularLocation>
</comment>
<dbReference type="EMBL" id="MCFG01000154">
    <property type="protein sequence ID" value="ORX80150.1"/>
    <property type="molecule type" value="Genomic_DNA"/>
</dbReference>
<feature type="transmembrane region" description="Helical" evidence="6">
    <location>
        <begin position="399"/>
        <end position="418"/>
    </location>
</feature>
<dbReference type="SUPFAM" id="SSF103473">
    <property type="entry name" value="MFS general substrate transporter"/>
    <property type="match status" value="1"/>
</dbReference>
<dbReference type="InterPro" id="IPR020846">
    <property type="entry name" value="MFS_dom"/>
</dbReference>
<reference evidence="8 9" key="1">
    <citation type="submission" date="2016-08" db="EMBL/GenBank/DDBJ databases">
        <title>A Parts List for Fungal Cellulosomes Revealed by Comparative Genomics.</title>
        <authorList>
            <consortium name="DOE Joint Genome Institute"/>
            <person name="Haitjema C.H."/>
            <person name="Gilmore S.P."/>
            <person name="Henske J.K."/>
            <person name="Solomon K.V."/>
            <person name="De Groot R."/>
            <person name="Kuo A."/>
            <person name="Mondo S.J."/>
            <person name="Salamov A.A."/>
            <person name="Labutti K."/>
            <person name="Zhao Z."/>
            <person name="Chiniquy J."/>
            <person name="Barry K."/>
            <person name="Brewer H.M."/>
            <person name="Purvine S.O."/>
            <person name="Wright A.T."/>
            <person name="Boxma B."/>
            <person name="Van Alen T."/>
            <person name="Hackstein J.H."/>
            <person name="Baker S.E."/>
            <person name="Grigoriev I.V."/>
            <person name="O'Malley M.A."/>
        </authorList>
    </citation>
    <scope>NUCLEOTIDE SEQUENCE [LARGE SCALE GENOMIC DNA]</scope>
    <source>
        <strain evidence="8 9">S4</strain>
    </source>
</reference>
<dbReference type="GO" id="GO:0005384">
    <property type="term" value="F:manganese ion transmembrane transporter activity"/>
    <property type="evidence" value="ECO:0007669"/>
    <property type="project" value="EnsemblFungi"/>
</dbReference>
<feature type="transmembrane region" description="Helical" evidence="6">
    <location>
        <begin position="494"/>
        <end position="516"/>
    </location>
</feature>